<feature type="region of interest" description="Disordered" evidence="1">
    <location>
        <begin position="1"/>
        <end position="37"/>
    </location>
</feature>
<dbReference type="Proteomes" id="UP000694864">
    <property type="component" value="Chromosome 20"/>
</dbReference>
<sequence length="142" mass="16186">MSTGCLSCFKKKQSKKEDKPVKTERLPEPLGEKEDVEEREVIQQYKFLNAERLPKPVEKKETDVKCSAYKKKNEEDIFRPEPGSGWSYHSHVGSSDVEPKVNEYYGDHYTGTDASSSSMNNEFNKVKTFDIRGVKVATTTAK</sequence>
<gene>
    <name evidence="3" type="primary">LOC104770589</name>
</gene>
<reference evidence="2" key="1">
    <citation type="journal article" date="2014" name="Nat. Commun.">
        <title>The emerging biofuel crop Camelina sativa retains a highly undifferentiated hexaploid genome structure.</title>
        <authorList>
            <person name="Kagale S."/>
            <person name="Koh C."/>
            <person name="Nixon J."/>
            <person name="Bollina V."/>
            <person name="Clarke W.E."/>
            <person name="Tuteja R."/>
            <person name="Spillane C."/>
            <person name="Robinson S.J."/>
            <person name="Links M.G."/>
            <person name="Clarke C."/>
            <person name="Higgins E.E."/>
            <person name="Huebert T."/>
            <person name="Sharpe A.G."/>
            <person name="Parkin I.A."/>
        </authorList>
    </citation>
    <scope>NUCLEOTIDE SEQUENCE [LARGE SCALE GENOMIC DNA]</scope>
    <source>
        <strain evidence="2">cv. DH55</strain>
    </source>
</reference>
<keyword evidence="2" id="KW-1185">Reference proteome</keyword>
<feature type="compositionally biased region" description="Basic and acidic residues" evidence="1">
    <location>
        <begin position="15"/>
        <end position="33"/>
    </location>
</feature>
<accession>A0ABM0XZT1</accession>
<dbReference type="RefSeq" id="XP_010493343.1">
    <property type="nucleotide sequence ID" value="XM_010495041.2"/>
</dbReference>
<dbReference type="GeneID" id="104770589"/>
<name>A0ABM0XZT1_CAMSA</name>
<reference evidence="3" key="2">
    <citation type="submission" date="2025-08" db="UniProtKB">
        <authorList>
            <consortium name="RefSeq"/>
        </authorList>
    </citation>
    <scope>IDENTIFICATION</scope>
    <source>
        <tissue evidence="3">Leaf</tissue>
    </source>
</reference>
<evidence type="ECO:0000313" key="3">
    <source>
        <dbReference type="RefSeq" id="XP_010493343.1"/>
    </source>
</evidence>
<proteinExistence type="predicted"/>
<evidence type="ECO:0000256" key="1">
    <source>
        <dbReference type="SAM" id="MobiDB-lite"/>
    </source>
</evidence>
<protein>
    <submittedName>
        <fullName evidence="3">Uncharacterized protein LOC104770589</fullName>
    </submittedName>
</protein>
<evidence type="ECO:0000313" key="2">
    <source>
        <dbReference type="Proteomes" id="UP000694864"/>
    </source>
</evidence>
<organism evidence="2 3">
    <name type="scientific">Camelina sativa</name>
    <name type="common">False flax</name>
    <name type="synonym">Myagrum sativum</name>
    <dbReference type="NCBI Taxonomy" id="90675"/>
    <lineage>
        <taxon>Eukaryota</taxon>
        <taxon>Viridiplantae</taxon>
        <taxon>Streptophyta</taxon>
        <taxon>Embryophyta</taxon>
        <taxon>Tracheophyta</taxon>
        <taxon>Spermatophyta</taxon>
        <taxon>Magnoliopsida</taxon>
        <taxon>eudicotyledons</taxon>
        <taxon>Gunneridae</taxon>
        <taxon>Pentapetalae</taxon>
        <taxon>rosids</taxon>
        <taxon>malvids</taxon>
        <taxon>Brassicales</taxon>
        <taxon>Brassicaceae</taxon>
        <taxon>Camelineae</taxon>
        <taxon>Camelina</taxon>
    </lineage>
</organism>